<feature type="domain" description="AMP-dependent synthetase/ligase" evidence="2">
    <location>
        <begin position="88"/>
        <end position="315"/>
    </location>
</feature>
<dbReference type="Gene3D" id="3.30.300.30">
    <property type="match status" value="1"/>
</dbReference>
<dbReference type="InterPro" id="IPR045851">
    <property type="entry name" value="AMP-bd_C_sf"/>
</dbReference>
<proteinExistence type="inferred from homology"/>
<dbReference type="PROSITE" id="PS00455">
    <property type="entry name" value="AMP_BINDING"/>
    <property type="match status" value="1"/>
</dbReference>
<dbReference type="EMBL" id="CP114588">
    <property type="protein sequence ID" value="WBA07998.1"/>
    <property type="molecule type" value="Genomic_DNA"/>
</dbReference>
<dbReference type="Proteomes" id="UP001164748">
    <property type="component" value="Chromosome"/>
</dbReference>
<protein>
    <submittedName>
        <fullName evidence="3">AMP-binding protein</fullName>
    </submittedName>
</protein>
<evidence type="ECO:0000256" key="1">
    <source>
        <dbReference type="ARBA" id="ARBA00006432"/>
    </source>
</evidence>
<dbReference type="RefSeq" id="WP_269578555.1">
    <property type="nucleotide sequence ID" value="NZ_CP114588.1"/>
</dbReference>
<accession>A0AA47LQ36</accession>
<dbReference type="AlphaFoldDB" id="A0AA47LQ36"/>
<dbReference type="PANTHER" id="PTHR43201:SF8">
    <property type="entry name" value="ACYL-COA SYNTHETASE FAMILY MEMBER 3"/>
    <property type="match status" value="1"/>
</dbReference>
<evidence type="ECO:0000313" key="4">
    <source>
        <dbReference type="Proteomes" id="UP001164748"/>
    </source>
</evidence>
<reference evidence="3" key="1">
    <citation type="submission" date="2022-09" db="EMBL/GenBank/DDBJ databases">
        <authorList>
            <person name="Li Z.-J."/>
        </authorList>
    </citation>
    <scope>NUCLEOTIDE SEQUENCE</scope>
    <source>
        <strain evidence="3">TGB11</strain>
    </source>
</reference>
<dbReference type="InterPro" id="IPR000873">
    <property type="entry name" value="AMP-dep_synth/lig_dom"/>
</dbReference>
<evidence type="ECO:0000259" key="2">
    <source>
        <dbReference type="Pfam" id="PF00501"/>
    </source>
</evidence>
<dbReference type="GO" id="GO:0031956">
    <property type="term" value="F:medium-chain fatty acid-CoA ligase activity"/>
    <property type="evidence" value="ECO:0007669"/>
    <property type="project" value="TreeGrafter"/>
</dbReference>
<dbReference type="InterPro" id="IPR020845">
    <property type="entry name" value="AMP-binding_CS"/>
</dbReference>
<dbReference type="SUPFAM" id="SSF56801">
    <property type="entry name" value="Acetyl-CoA synthetase-like"/>
    <property type="match status" value="1"/>
</dbReference>
<dbReference type="Gene3D" id="3.40.50.12780">
    <property type="entry name" value="N-terminal domain of ligase-like"/>
    <property type="match status" value="1"/>
</dbReference>
<comment type="similarity">
    <text evidence="1">Belongs to the ATP-dependent AMP-binding enzyme family.</text>
</comment>
<dbReference type="PANTHER" id="PTHR43201">
    <property type="entry name" value="ACYL-COA SYNTHETASE"/>
    <property type="match status" value="1"/>
</dbReference>
<organism evidence="3 4">
    <name type="scientific">Salinivibrio kushneri</name>
    <dbReference type="NCBI Taxonomy" id="1908198"/>
    <lineage>
        <taxon>Bacteria</taxon>
        <taxon>Pseudomonadati</taxon>
        <taxon>Pseudomonadota</taxon>
        <taxon>Gammaproteobacteria</taxon>
        <taxon>Vibrionales</taxon>
        <taxon>Vibrionaceae</taxon>
        <taxon>Salinivibrio</taxon>
    </lineage>
</organism>
<dbReference type="GO" id="GO:0006631">
    <property type="term" value="P:fatty acid metabolic process"/>
    <property type="evidence" value="ECO:0007669"/>
    <property type="project" value="TreeGrafter"/>
</dbReference>
<dbReference type="Pfam" id="PF00501">
    <property type="entry name" value="AMP-binding"/>
    <property type="match status" value="1"/>
</dbReference>
<name>A0AA47LQ36_9GAMM</name>
<dbReference type="InterPro" id="IPR042099">
    <property type="entry name" value="ANL_N_sf"/>
</dbReference>
<sequence>MFGFDTWPWRHWAAVAPNAKAIDSDMPLTWRELSTLVDGQQARLGEAPIVVLNSALSQRELIVGMLAAWQAGKKTLVLNQALSDEVQATVLSQLGVYQSLPDRSCEPRVNVLPTMSHWQPDQPLTLTLTSGSTGSPKVIVHAAHQHLASAAGLTQMLPFLGLADKTTSLENRIDSWLLSLPLFHISGLAIVWRWLYKGAQLAIYPCRGERMASALTHVSHASLVPTQLYRVLPSLRKCPDTSTLSHVLLGGAAISSALTEQAELQGISCWCGYGMTETASTVTLKRADGQGDVGTTLPYRDLIVADDGEVIHRGETLALGVWQAGALQPLDAAKGLASRDLASWCTDVQPPTLRIIGRKDNQFICGGENVQPEVIEAHLQKCAEIRQAMVVPVDDREFGARPLAIIQSGCHLNAQQLADYCRHLPAYQRPVAFLPWPPLSPEAGIKPSRALLTQWAQRQAID</sequence>
<evidence type="ECO:0000313" key="3">
    <source>
        <dbReference type="EMBL" id="WBA07998.1"/>
    </source>
</evidence>
<gene>
    <name evidence="3" type="ORF">N8M53_09185</name>
</gene>